<dbReference type="AlphaFoldDB" id="A0A165B1Z6"/>
<dbReference type="EMBL" id="FITM01000167">
    <property type="protein sequence ID" value="SAY39417.1"/>
    <property type="molecule type" value="Genomic_DNA"/>
</dbReference>
<dbReference type="Proteomes" id="UP000182631">
    <property type="component" value="Unassembled WGS sequence"/>
</dbReference>
<evidence type="ECO:0000313" key="1">
    <source>
        <dbReference type="EMBL" id="SAY39417.1"/>
    </source>
</evidence>
<organism evidence="1 2">
    <name type="scientific">Candidatus Synechococcus spongiarum</name>
    <dbReference type="NCBI Taxonomy" id="431041"/>
    <lineage>
        <taxon>Bacteria</taxon>
        <taxon>Bacillati</taxon>
        <taxon>Cyanobacteriota</taxon>
        <taxon>Cyanophyceae</taxon>
        <taxon>Synechococcales</taxon>
        <taxon>Synechococcaceae</taxon>
        <taxon>Synechococcus</taxon>
    </lineage>
</organism>
<reference evidence="2" key="1">
    <citation type="submission" date="2016-02" db="EMBL/GenBank/DDBJ databases">
        <authorList>
            <person name="liu f."/>
        </authorList>
    </citation>
    <scope>NUCLEOTIDE SEQUENCE [LARGE SCALE GENOMIC DNA]</scope>
</reference>
<proteinExistence type="predicted"/>
<sequence length="54" mass="5550">MGLGYWPSQSSQHGPFSQCSSPLLPVLAHVRGPAHGQQGARLLGPAGGSHMGFP</sequence>
<gene>
    <name evidence="1" type="ORF">FLM9_1568</name>
</gene>
<accession>A0A165B1Z6</accession>
<keyword evidence="2" id="KW-1185">Reference proteome</keyword>
<evidence type="ECO:0000313" key="2">
    <source>
        <dbReference type="Proteomes" id="UP000182631"/>
    </source>
</evidence>
<name>A0A165B1Z6_9SYNE</name>
<protein>
    <submittedName>
        <fullName evidence="1">Uncharacterized protein</fullName>
    </submittedName>
</protein>